<reference evidence="2 3" key="1">
    <citation type="submission" date="2019-04" db="EMBL/GenBank/DDBJ databases">
        <title>Draft genome of the big-headed turtle Platysternon megacephalum.</title>
        <authorList>
            <person name="Gong S."/>
        </authorList>
    </citation>
    <scope>NUCLEOTIDE SEQUENCE [LARGE SCALE GENOMIC DNA]</scope>
    <source>
        <strain evidence="2">DO16091913</strain>
        <tissue evidence="2">Muscle</tissue>
    </source>
</reference>
<accession>A0A4D9EY18</accession>
<sequence length="102" mass="11534">MGGTGETGEDEQGLGNRPLKPATPSQEFGAGQKVRPERLIYEDMVRMDSIAMHLWEEERPPVCPWHWKGPGQHRVSAEYMKAVVGNGGERWFRVTQRGISQE</sequence>
<evidence type="ECO:0000313" key="2">
    <source>
        <dbReference type="EMBL" id="TFK12032.1"/>
    </source>
</evidence>
<proteinExistence type="predicted"/>
<organism evidence="2 3">
    <name type="scientific">Platysternon megacephalum</name>
    <name type="common">big-headed turtle</name>
    <dbReference type="NCBI Taxonomy" id="55544"/>
    <lineage>
        <taxon>Eukaryota</taxon>
        <taxon>Metazoa</taxon>
        <taxon>Chordata</taxon>
        <taxon>Craniata</taxon>
        <taxon>Vertebrata</taxon>
        <taxon>Euteleostomi</taxon>
        <taxon>Archelosauria</taxon>
        <taxon>Testudinata</taxon>
        <taxon>Testudines</taxon>
        <taxon>Cryptodira</taxon>
        <taxon>Durocryptodira</taxon>
        <taxon>Testudinoidea</taxon>
        <taxon>Platysternidae</taxon>
        <taxon>Platysternon</taxon>
    </lineage>
</organism>
<feature type="region of interest" description="Disordered" evidence="1">
    <location>
        <begin position="1"/>
        <end position="34"/>
    </location>
</feature>
<keyword evidence="3" id="KW-1185">Reference proteome</keyword>
<evidence type="ECO:0000313" key="3">
    <source>
        <dbReference type="Proteomes" id="UP000297703"/>
    </source>
</evidence>
<reference evidence="2 3" key="2">
    <citation type="submission" date="2019-04" db="EMBL/GenBank/DDBJ databases">
        <title>The genome sequence of big-headed turtle.</title>
        <authorList>
            <person name="Gong S."/>
        </authorList>
    </citation>
    <scope>NUCLEOTIDE SEQUENCE [LARGE SCALE GENOMIC DNA]</scope>
    <source>
        <strain evidence="2">DO16091913</strain>
        <tissue evidence="2">Muscle</tissue>
    </source>
</reference>
<protein>
    <submittedName>
        <fullName evidence="2">RNA-binding motif, single-stranded-interacting protein 3</fullName>
    </submittedName>
</protein>
<evidence type="ECO:0000256" key="1">
    <source>
        <dbReference type="SAM" id="MobiDB-lite"/>
    </source>
</evidence>
<dbReference type="AlphaFoldDB" id="A0A4D9EY18"/>
<dbReference type="EMBL" id="QXTE01000025">
    <property type="protein sequence ID" value="TFK12032.1"/>
    <property type="molecule type" value="Genomic_DNA"/>
</dbReference>
<gene>
    <name evidence="2" type="ORF">DR999_PMT04470</name>
</gene>
<name>A0A4D9EY18_9SAUR</name>
<dbReference type="Proteomes" id="UP000297703">
    <property type="component" value="Unassembled WGS sequence"/>
</dbReference>
<comment type="caution">
    <text evidence="2">The sequence shown here is derived from an EMBL/GenBank/DDBJ whole genome shotgun (WGS) entry which is preliminary data.</text>
</comment>